<sequence length="143" mass="16075">MRSEGSFPPEESHGGVRTTGDEIQGAQKWTSRRTGEGDDYRETKAWSPMGRRGEEEKRRSNMLAINHHVGVVIWPRELPLPGSRKSARGRAIISSNYIMLGVGVRGDTSIAFIETANRHKKHANKQAAQCHRNLDRFNPETVL</sequence>
<name>A0A176WTC9_MARPO</name>
<accession>A0A176WTC9</accession>
<organism evidence="2 3">
    <name type="scientific">Marchantia polymorpha subsp. ruderalis</name>
    <dbReference type="NCBI Taxonomy" id="1480154"/>
    <lineage>
        <taxon>Eukaryota</taxon>
        <taxon>Viridiplantae</taxon>
        <taxon>Streptophyta</taxon>
        <taxon>Embryophyta</taxon>
        <taxon>Marchantiophyta</taxon>
        <taxon>Marchantiopsida</taxon>
        <taxon>Marchantiidae</taxon>
        <taxon>Marchantiales</taxon>
        <taxon>Marchantiaceae</taxon>
        <taxon>Marchantia</taxon>
    </lineage>
</organism>
<evidence type="ECO:0000313" key="2">
    <source>
        <dbReference type="EMBL" id="OAE35803.1"/>
    </source>
</evidence>
<dbReference type="EMBL" id="LVLJ01000057">
    <property type="protein sequence ID" value="OAE35803.1"/>
    <property type="molecule type" value="Genomic_DNA"/>
</dbReference>
<feature type="compositionally biased region" description="Basic and acidic residues" evidence="1">
    <location>
        <begin position="33"/>
        <end position="44"/>
    </location>
</feature>
<dbReference type="AlphaFoldDB" id="A0A176WTC9"/>
<proteinExistence type="predicted"/>
<comment type="caution">
    <text evidence="2">The sequence shown here is derived from an EMBL/GenBank/DDBJ whole genome shotgun (WGS) entry which is preliminary data.</text>
</comment>
<evidence type="ECO:0000256" key="1">
    <source>
        <dbReference type="SAM" id="MobiDB-lite"/>
    </source>
</evidence>
<evidence type="ECO:0000313" key="3">
    <source>
        <dbReference type="Proteomes" id="UP000077202"/>
    </source>
</evidence>
<reference evidence="2" key="1">
    <citation type="submission" date="2016-03" db="EMBL/GenBank/DDBJ databases">
        <title>Mechanisms controlling the formation of the plant cell surface in tip-growing cells are functionally conserved among land plants.</title>
        <authorList>
            <person name="Honkanen S."/>
            <person name="Jones V.A."/>
            <person name="Morieri G."/>
            <person name="Champion C."/>
            <person name="Hetherington A.J."/>
            <person name="Kelly S."/>
            <person name="Saint-Marcoux D."/>
            <person name="Proust H."/>
            <person name="Prescott H."/>
            <person name="Dolan L."/>
        </authorList>
    </citation>
    <scope>NUCLEOTIDE SEQUENCE [LARGE SCALE GENOMIC DNA]</scope>
    <source>
        <tissue evidence="2">Whole gametophyte</tissue>
    </source>
</reference>
<gene>
    <name evidence="2" type="ORF">AXG93_4225s1060</name>
</gene>
<keyword evidence="3" id="KW-1185">Reference proteome</keyword>
<dbReference type="Proteomes" id="UP000077202">
    <property type="component" value="Unassembled WGS sequence"/>
</dbReference>
<protein>
    <submittedName>
        <fullName evidence="2">Uncharacterized protein</fullName>
    </submittedName>
</protein>
<feature type="region of interest" description="Disordered" evidence="1">
    <location>
        <begin position="1"/>
        <end position="58"/>
    </location>
</feature>